<keyword evidence="1" id="KW-0175">Coiled coil</keyword>
<dbReference type="Proteomes" id="UP000593566">
    <property type="component" value="Unassembled WGS sequence"/>
</dbReference>
<evidence type="ECO:0000313" key="2">
    <source>
        <dbReference type="EMBL" id="KAF6222150.1"/>
    </source>
</evidence>
<comment type="caution">
    <text evidence="2">The sequence shown here is derived from an EMBL/GenBank/DDBJ whole genome shotgun (WGS) entry which is preliminary data.</text>
</comment>
<organism evidence="2 3">
    <name type="scientific">Letharia lupina</name>
    <dbReference type="NCBI Taxonomy" id="560253"/>
    <lineage>
        <taxon>Eukaryota</taxon>
        <taxon>Fungi</taxon>
        <taxon>Dikarya</taxon>
        <taxon>Ascomycota</taxon>
        <taxon>Pezizomycotina</taxon>
        <taxon>Lecanoromycetes</taxon>
        <taxon>OSLEUM clade</taxon>
        <taxon>Lecanoromycetidae</taxon>
        <taxon>Lecanorales</taxon>
        <taxon>Lecanorineae</taxon>
        <taxon>Parmeliaceae</taxon>
        <taxon>Letharia</taxon>
    </lineage>
</organism>
<name>A0A8H6CEL1_9LECA</name>
<dbReference type="RefSeq" id="XP_037151585.1">
    <property type="nucleotide sequence ID" value="XM_037292166.1"/>
</dbReference>
<gene>
    <name evidence="2" type="ORF">HO133_001236</name>
</gene>
<evidence type="ECO:0000313" key="3">
    <source>
        <dbReference type="Proteomes" id="UP000593566"/>
    </source>
</evidence>
<dbReference type="GeneID" id="59329652"/>
<accession>A0A8H6CEL1</accession>
<evidence type="ECO:0000256" key="1">
    <source>
        <dbReference type="SAM" id="Coils"/>
    </source>
</evidence>
<dbReference type="AlphaFoldDB" id="A0A8H6CEL1"/>
<sequence length="474" mass="52806">MAQPYTETQNQSPGPTDEEIRTAVKSLRHAHPDMGKKKLLALLNVDNDWKITSKDFRQHIKTIETEEKHSNEDPVAAIEAEKERSGGFASSEEAAAIRAVVSTIKQIEATVTKLEAAILAAKKAPTVAIFKGALLQQQQNDTEDLKGQLRALRTAAIPRVIKEYITQLNADEGWATDSWAFEILRNVMAVCKTSLNSFRGPLIITLPPSAAAAQRLAKQHNLSVRGWSTHLGTTDAMWCDPEVDSQELHSIPVPSRSDVPRFPNVAKKDTRGQQLTYLLVLLATFTIEWPEVAKVFNKIWCQPDIRAVFSVKRRFVGASPYDEICEEELRKMWEEQTMYGQDLKAMRLAMESIDCEKQVKIVFIDENGEAHALPGSPMLTIESRAEDAGVVLVKREVAPVQPQTWASIRALIASSQSLRDAIEKLIELVDKAKMYTFDLSMLRRSRTGGYDAAENETAEVVTSKEGKGLRILGT</sequence>
<proteinExistence type="predicted"/>
<protein>
    <submittedName>
        <fullName evidence="2">Uncharacterized protein</fullName>
    </submittedName>
</protein>
<reference evidence="2 3" key="1">
    <citation type="journal article" date="2020" name="Genomics">
        <title>Complete, high-quality genomes from long-read metagenomic sequencing of two wolf lichen thalli reveals enigmatic genome architecture.</title>
        <authorList>
            <person name="McKenzie S.K."/>
            <person name="Walston R.F."/>
            <person name="Allen J.L."/>
        </authorList>
    </citation>
    <scope>NUCLEOTIDE SEQUENCE [LARGE SCALE GENOMIC DNA]</scope>
    <source>
        <strain evidence="2">WasteWater1</strain>
    </source>
</reference>
<feature type="coiled-coil region" evidence="1">
    <location>
        <begin position="104"/>
        <end position="155"/>
    </location>
</feature>
<keyword evidence="3" id="KW-1185">Reference proteome</keyword>
<dbReference type="EMBL" id="JACCJB010000012">
    <property type="protein sequence ID" value="KAF6222150.1"/>
    <property type="molecule type" value="Genomic_DNA"/>
</dbReference>